<accession>A0A3B1BT00</accession>
<dbReference type="EMBL" id="UOFY01000037">
    <property type="protein sequence ID" value="VAX09465.1"/>
    <property type="molecule type" value="Genomic_DNA"/>
</dbReference>
<gene>
    <name evidence="1" type="ORF">MNBD_GAMMA25-2088</name>
</gene>
<dbReference type="AlphaFoldDB" id="A0A3B1BT00"/>
<evidence type="ECO:0000313" key="1">
    <source>
        <dbReference type="EMBL" id="VAX09465.1"/>
    </source>
</evidence>
<evidence type="ECO:0008006" key="2">
    <source>
        <dbReference type="Google" id="ProtNLM"/>
    </source>
</evidence>
<protein>
    <recommendedName>
        <fullName evidence="2">Tat (Twin-arginine translocation) pathway signal sequence domain protein</fullName>
    </recommendedName>
</protein>
<name>A0A3B1BT00_9ZZZZ</name>
<dbReference type="Pfam" id="PF13618">
    <property type="entry name" value="Gluconate_2-dh3"/>
    <property type="match status" value="1"/>
</dbReference>
<organism evidence="1">
    <name type="scientific">hydrothermal vent metagenome</name>
    <dbReference type="NCBI Taxonomy" id="652676"/>
    <lineage>
        <taxon>unclassified sequences</taxon>
        <taxon>metagenomes</taxon>
        <taxon>ecological metagenomes</taxon>
    </lineage>
</organism>
<sequence length="183" mass="20571">MDRRGFIFSMSAAILASSSSLMALQTVQAAVKQTPPTIAGLTLAQWDVIALIQTHLLPPEKNSPGATEINALSYFQSVITHPHHNSADKIFLLSGLKEVEARAKKKWQHRFFTLNHSQRETILRDYEKTRDGGSWLIMLMDYLMEALLSDPVYGGNPKGIGWQWLQHTPGFPRPPFKQQALFA</sequence>
<dbReference type="InterPro" id="IPR027056">
    <property type="entry name" value="Gluconate_2DH_su3"/>
</dbReference>
<reference evidence="1" key="1">
    <citation type="submission" date="2018-06" db="EMBL/GenBank/DDBJ databases">
        <authorList>
            <person name="Zhirakovskaya E."/>
        </authorList>
    </citation>
    <scope>NUCLEOTIDE SEQUENCE</scope>
</reference>
<proteinExistence type="predicted"/>